<proteinExistence type="inferred from homology"/>
<reference evidence="10 11" key="1">
    <citation type="submission" date="2023-07" db="EMBL/GenBank/DDBJ databases">
        <title>Genomic Encyclopedia of Type Strains, Phase IV (KMG-IV): sequencing the most valuable type-strain genomes for metagenomic binning, comparative biology and taxonomic classification.</title>
        <authorList>
            <person name="Goeker M."/>
        </authorList>
    </citation>
    <scope>NUCLEOTIDE SEQUENCE [LARGE SCALE GENOMIC DNA]</scope>
    <source>
        <strain evidence="10 11">DSM 46876</strain>
    </source>
</reference>
<dbReference type="InterPro" id="IPR004167">
    <property type="entry name" value="PSBD"/>
</dbReference>
<dbReference type="InterPro" id="IPR011053">
    <property type="entry name" value="Single_hybrid_motif"/>
</dbReference>
<feature type="domain" description="Peripheral subunit-binding (PSBD)" evidence="9">
    <location>
        <begin position="115"/>
        <end position="152"/>
    </location>
</feature>
<evidence type="ECO:0000256" key="5">
    <source>
        <dbReference type="ARBA" id="ARBA00023315"/>
    </source>
</evidence>
<dbReference type="Pfam" id="PF00198">
    <property type="entry name" value="2-oxoacid_dh"/>
    <property type="match status" value="1"/>
</dbReference>
<dbReference type="GO" id="GO:0005737">
    <property type="term" value="C:cytoplasm"/>
    <property type="evidence" value="ECO:0007669"/>
    <property type="project" value="TreeGrafter"/>
</dbReference>
<evidence type="ECO:0000256" key="2">
    <source>
        <dbReference type="ARBA" id="ARBA00007317"/>
    </source>
</evidence>
<dbReference type="GO" id="GO:0016407">
    <property type="term" value="F:acetyltransferase activity"/>
    <property type="evidence" value="ECO:0007669"/>
    <property type="project" value="TreeGrafter"/>
</dbReference>
<dbReference type="InterPro" id="IPR036625">
    <property type="entry name" value="E3-bd_dom_sf"/>
</dbReference>
<evidence type="ECO:0000256" key="7">
    <source>
        <dbReference type="SAM" id="MobiDB-lite"/>
    </source>
</evidence>
<dbReference type="SUPFAM" id="SSF47005">
    <property type="entry name" value="Peripheral subunit-binding domain of 2-oxo acid dehydrogenase complex"/>
    <property type="match status" value="1"/>
</dbReference>
<dbReference type="InterPro" id="IPR023213">
    <property type="entry name" value="CAT-like_dom_sf"/>
</dbReference>
<evidence type="ECO:0000256" key="1">
    <source>
        <dbReference type="ARBA" id="ARBA00001938"/>
    </source>
</evidence>
<dbReference type="Gene3D" id="4.10.320.10">
    <property type="entry name" value="E3-binding domain"/>
    <property type="match status" value="1"/>
</dbReference>
<dbReference type="GO" id="GO:0031405">
    <property type="term" value="F:lipoic acid binding"/>
    <property type="evidence" value="ECO:0007669"/>
    <property type="project" value="TreeGrafter"/>
</dbReference>
<organism evidence="10 11">
    <name type="scientific">Croceifilum oryzae</name>
    <dbReference type="NCBI Taxonomy" id="1553429"/>
    <lineage>
        <taxon>Bacteria</taxon>
        <taxon>Bacillati</taxon>
        <taxon>Bacillota</taxon>
        <taxon>Bacilli</taxon>
        <taxon>Bacillales</taxon>
        <taxon>Thermoactinomycetaceae</taxon>
        <taxon>Croceifilum</taxon>
    </lineage>
</organism>
<dbReference type="SUPFAM" id="SSF51230">
    <property type="entry name" value="Single hybrid motif"/>
    <property type="match status" value="1"/>
</dbReference>
<dbReference type="Proteomes" id="UP001238450">
    <property type="component" value="Unassembled WGS sequence"/>
</dbReference>
<dbReference type="FunFam" id="3.30.559.10:FF:000007">
    <property type="entry name" value="Dihydrolipoamide acetyltransferase component of pyruvate dehydrogenase complex"/>
    <property type="match status" value="1"/>
</dbReference>
<dbReference type="InterPro" id="IPR050743">
    <property type="entry name" value="2-oxoacid_DH_E2_comp"/>
</dbReference>
<sequence>MIPFRLPDIGEGVTEAEIVKWLVQEGEIVLQDQAVVEVQTDKAVVELPSPQAGRICQLYGQVNETVKVGEALFYIDSVTHPDQADDTHPLSETSIQQPVTVLSQKSTPSQSPKALASPALRKRARQLGIDLNLLKGSGPRGRILQSDLERQLNIASSPIHVTQAEEFHDLPISSSSYPNSSNQPINRSETETESIQLPLTPIRKVISRRLLLSTTTKPHATHFDQLDVSGLVRWRAQSTQSNGSKISYTAVLLKMISCVLKQYPMWNSHFDEEKHMIHQHSSIHIGIATDTPQGLLVPVLKEIGQKNMNDISNELQDLTTLARSGKLGPHQMTGSTFTISNAGVLGGEWATPIIQSPEIGILAIHPIRRMPIVNESGELAVGWRMNVSLSFDHRIVDGADAIRFTEALQIFTQEPSKMLSMLS</sequence>
<evidence type="ECO:0000256" key="3">
    <source>
        <dbReference type="ARBA" id="ARBA00022679"/>
    </source>
</evidence>
<keyword evidence="10" id="KW-0670">Pyruvate</keyword>
<protein>
    <recommendedName>
        <fullName evidence="6">Dihydrolipoamide acetyltransferase component of pyruvate dehydrogenase complex</fullName>
        <ecNumber evidence="6">2.3.1.-</ecNumber>
    </recommendedName>
</protein>
<dbReference type="EMBL" id="JAUSUV010000016">
    <property type="protein sequence ID" value="MDQ0418713.1"/>
    <property type="molecule type" value="Genomic_DNA"/>
</dbReference>
<dbReference type="PROSITE" id="PS50968">
    <property type="entry name" value="BIOTINYL_LIPOYL"/>
    <property type="match status" value="1"/>
</dbReference>
<comment type="caution">
    <text evidence="10">The sequence shown here is derived from an EMBL/GenBank/DDBJ whole genome shotgun (WGS) entry which is preliminary data.</text>
</comment>
<dbReference type="EC" id="2.3.1.-" evidence="6"/>
<keyword evidence="5 6" id="KW-0012">Acyltransferase</keyword>
<dbReference type="Gene3D" id="2.40.50.100">
    <property type="match status" value="1"/>
</dbReference>
<dbReference type="InterPro" id="IPR001078">
    <property type="entry name" value="2-oxoacid_DH_actylTfrase"/>
</dbReference>
<comment type="similarity">
    <text evidence="2 6">Belongs to the 2-oxoacid dehydrogenase family.</text>
</comment>
<feature type="domain" description="Lipoyl-binding" evidence="8">
    <location>
        <begin position="1"/>
        <end position="76"/>
    </location>
</feature>
<dbReference type="RefSeq" id="WP_307254621.1">
    <property type="nucleotide sequence ID" value="NZ_JAUSUV010000016.1"/>
</dbReference>
<evidence type="ECO:0000259" key="8">
    <source>
        <dbReference type="PROSITE" id="PS50968"/>
    </source>
</evidence>
<dbReference type="CDD" id="cd06849">
    <property type="entry name" value="lipoyl_domain"/>
    <property type="match status" value="1"/>
</dbReference>
<dbReference type="Gene3D" id="3.30.559.10">
    <property type="entry name" value="Chloramphenicol acetyltransferase-like domain"/>
    <property type="match status" value="1"/>
</dbReference>
<feature type="region of interest" description="Disordered" evidence="7">
    <location>
        <begin position="171"/>
        <end position="193"/>
    </location>
</feature>
<gene>
    <name evidence="10" type="ORF">J2Z48_002916</name>
</gene>
<keyword evidence="3 6" id="KW-0808">Transferase</keyword>
<accession>A0AAJ1TH13</accession>
<name>A0AAJ1TH13_9BACL</name>
<comment type="cofactor">
    <cofactor evidence="1 6">
        <name>(R)-lipoate</name>
        <dbReference type="ChEBI" id="CHEBI:83088"/>
    </cofactor>
</comment>
<keyword evidence="11" id="KW-1185">Reference proteome</keyword>
<dbReference type="PANTHER" id="PTHR43178:SF5">
    <property type="entry name" value="LIPOAMIDE ACYLTRANSFERASE COMPONENT OF BRANCHED-CHAIN ALPHA-KETO ACID DEHYDROGENASE COMPLEX, MITOCHONDRIAL"/>
    <property type="match status" value="1"/>
</dbReference>
<dbReference type="Pfam" id="PF00364">
    <property type="entry name" value="Biotin_lipoyl"/>
    <property type="match status" value="1"/>
</dbReference>
<dbReference type="Pfam" id="PF02817">
    <property type="entry name" value="E3_binding"/>
    <property type="match status" value="1"/>
</dbReference>
<dbReference type="SUPFAM" id="SSF52777">
    <property type="entry name" value="CoA-dependent acyltransferases"/>
    <property type="match status" value="1"/>
</dbReference>
<evidence type="ECO:0000256" key="4">
    <source>
        <dbReference type="ARBA" id="ARBA00022823"/>
    </source>
</evidence>
<feature type="compositionally biased region" description="Low complexity" evidence="7">
    <location>
        <begin position="171"/>
        <end position="186"/>
    </location>
</feature>
<evidence type="ECO:0000313" key="11">
    <source>
        <dbReference type="Proteomes" id="UP001238450"/>
    </source>
</evidence>
<dbReference type="InterPro" id="IPR003016">
    <property type="entry name" value="2-oxoA_DH_lipoyl-BS"/>
</dbReference>
<evidence type="ECO:0000259" key="9">
    <source>
        <dbReference type="PROSITE" id="PS51826"/>
    </source>
</evidence>
<dbReference type="PROSITE" id="PS00189">
    <property type="entry name" value="LIPOYL"/>
    <property type="match status" value="1"/>
</dbReference>
<evidence type="ECO:0000313" key="10">
    <source>
        <dbReference type="EMBL" id="MDQ0418713.1"/>
    </source>
</evidence>
<dbReference type="AlphaFoldDB" id="A0AAJ1TH13"/>
<dbReference type="PANTHER" id="PTHR43178">
    <property type="entry name" value="DIHYDROLIPOAMIDE ACETYLTRANSFERASE COMPONENT OF PYRUVATE DEHYDROGENASE COMPLEX"/>
    <property type="match status" value="1"/>
</dbReference>
<dbReference type="InterPro" id="IPR000089">
    <property type="entry name" value="Biotin_lipoyl"/>
</dbReference>
<dbReference type="PROSITE" id="PS51826">
    <property type="entry name" value="PSBD"/>
    <property type="match status" value="1"/>
</dbReference>
<keyword evidence="4 6" id="KW-0450">Lipoyl</keyword>
<evidence type="ECO:0000256" key="6">
    <source>
        <dbReference type="RuleBase" id="RU003423"/>
    </source>
</evidence>